<evidence type="ECO:0000256" key="1">
    <source>
        <dbReference type="ARBA" id="ARBA00009437"/>
    </source>
</evidence>
<sequence length="301" mass="34922">MEFKELEVFVALVELRSFSKAAKALNLSQPTVSIHIKNLEEELDTVLFVRSTRDMKITDEALLLYKEAKELISKKNQMMEYFIRLRRKEVVVGVSTISATYLLPRLMGDFYKKNPDISIKVEEKNSLDTIESIADKRVDIGIVGMKTEEENCCFFPIYKDEFVFVAPNTDYYRHLKKSNPSIQTLAKEPFIIRESGSGVKKHMEMIMKSAGVQIQDINIVASINDVEVMKQLVVEGVGVSFLSKVAVKGLVEERKLVEIPLGEVERRYRYLYLVWNHKMNMPSYIKEFLNYIKNQYYVEEE</sequence>
<dbReference type="Pfam" id="PF03466">
    <property type="entry name" value="LysR_substrate"/>
    <property type="match status" value="1"/>
</dbReference>
<dbReference type="InterPro" id="IPR036390">
    <property type="entry name" value="WH_DNA-bd_sf"/>
</dbReference>
<dbReference type="Gene3D" id="1.10.10.10">
    <property type="entry name" value="Winged helix-like DNA-binding domain superfamily/Winged helix DNA-binding domain"/>
    <property type="match status" value="1"/>
</dbReference>
<dbReference type="InterPro" id="IPR047788">
    <property type="entry name" value="LysR-like_Sec_metab"/>
</dbReference>
<name>A0ABV9QN71_9FIRM</name>
<protein>
    <submittedName>
        <fullName evidence="6">Selenium metabolism-associated LysR family transcriptional regulator</fullName>
    </submittedName>
</protein>
<organism evidence="6 7">
    <name type="scientific">Filifactor villosus</name>
    <dbReference type="NCBI Taxonomy" id="29374"/>
    <lineage>
        <taxon>Bacteria</taxon>
        <taxon>Bacillati</taxon>
        <taxon>Bacillota</taxon>
        <taxon>Clostridia</taxon>
        <taxon>Peptostreptococcales</taxon>
        <taxon>Filifactoraceae</taxon>
        <taxon>Filifactor</taxon>
    </lineage>
</organism>
<dbReference type="InterPro" id="IPR005119">
    <property type="entry name" value="LysR_subst-bd"/>
</dbReference>
<comment type="caution">
    <text evidence="6">The sequence shown here is derived from an EMBL/GenBank/DDBJ whole genome shotgun (WGS) entry which is preliminary data.</text>
</comment>
<keyword evidence="4" id="KW-0804">Transcription</keyword>
<feature type="domain" description="HTH lysR-type" evidence="5">
    <location>
        <begin position="1"/>
        <end position="58"/>
    </location>
</feature>
<evidence type="ECO:0000256" key="2">
    <source>
        <dbReference type="ARBA" id="ARBA00023015"/>
    </source>
</evidence>
<dbReference type="InterPro" id="IPR036388">
    <property type="entry name" value="WH-like_DNA-bd_sf"/>
</dbReference>
<keyword evidence="7" id="KW-1185">Reference proteome</keyword>
<dbReference type="SUPFAM" id="SSF46785">
    <property type="entry name" value="Winged helix' DNA-binding domain"/>
    <property type="match status" value="1"/>
</dbReference>
<evidence type="ECO:0000313" key="6">
    <source>
        <dbReference type="EMBL" id="MFC4805398.1"/>
    </source>
</evidence>
<dbReference type="PRINTS" id="PR00039">
    <property type="entry name" value="HTHLYSR"/>
</dbReference>
<proteinExistence type="inferred from homology"/>
<keyword evidence="2" id="KW-0805">Transcription regulation</keyword>
<comment type="similarity">
    <text evidence="1">Belongs to the LysR transcriptional regulatory family.</text>
</comment>
<accession>A0ABV9QN71</accession>
<dbReference type="RefSeq" id="WP_379788958.1">
    <property type="nucleotide sequence ID" value="NZ_JBHSHL010000050.1"/>
</dbReference>
<evidence type="ECO:0000256" key="4">
    <source>
        <dbReference type="ARBA" id="ARBA00023163"/>
    </source>
</evidence>
<evidence type="ECO:0000313" key="7">
    <source>
        <dbReference type="Proteomes" id="UP001595916"/>
    </source>
</evidence>
<evidence type="ECO:0000259" key="5">
    <source>
        <dbReference type="PROSITE" id="PS50931"/>
    </source>
</evidence>
<dbReference type="EMBL" id="JBHSHL010000050">
    <property type="protein sequence ID" value="MFC4805398.1"/>
    <property type="molecule type" value="Genomic_DNA"/>
</dbReference>
<dbReference type="PANTHER" id="PTHR30126">
    <property type="entry name" value="HTH-TYPE TRANSCRIPTIONAL REGULATOR"/>
    <property type="match status" value="1"/>
</dbReference>
<dbReference type="Proteomes" id="UP001595916">
    <property type="component" value="Unassembled WGS sequence"/>
</dbReference>
<keyword evidence="3" id="KW-0238">DNA-binding</keyword>
<dbReference type="InterPro" id="IPR000847">
    <property type="entry name" value="LysR_HTH_N"/>
</dbReference>
<reference evidence="7" key="1">
    <citation type="journal article" date="2019" name="Int. J. Syst. Evol. Microbiol.">
        <title>The Global Catalogue of Microorganisms (GCM) 10K type strain sequencing project: providing services to taxonomists for standard genome sequencing and annotation.</title>
        <authorList>
            <consortium name="The Broad Institute Genomics Platform"/>
            <consortium name="The Broad Institute Genome Sequencing Center for Infectious Disease"/>
            <person name="Wu L."/>
            <person name="Ma J."/>
        </authorList>
    </citation>
    <scope>NUCLEOTIDE SEQUENCE [LARGE SCALE GENOMIC DNA]</scope>
    <source>
        <strain evidence="7">CCUG 46385</strain>
    </source>
</reference>
<dbReference type="Gene3D" id="3.40.190.290">
    <property type="match status" value="1"/>
</dbReference>
<dbReference type="PROSITE" id="PS50931">
    <property type="entry name" value="HTH_LYSR"/>
    <property type="match status" value="1"/>
</dbReference>
<evidence type="ECO:0000256" key="3">
    <source>
        <dbReference type="ARBA" id="ARBA00023125"/>
    </source>
</evidence>
<gene>
    <name evidence="6" type="ORF">ACFO4R_09930</name>
</gene>
<dbReference type="NCBIfam" id="NF040786">
    <property type="entry name" value="LysR_Sec_metab"/>
    <property type="match status" value="1"/>
</dbReference>
<dbReference type="PANTHER" id="PTHR30126:SF64">
    <property type="entry name" value="HTH-TYPE TRANSCRIPTIONAL REGULATOR CITR"/>
    <property type="match status" value="1"/>
</dbReference>
<dbReference type="Pfam" id="PF00126">
    <property type="entry name" value="HTH_1"/>
    <property type="match status" value="1"/>
</dbReference>
<dbReference type="SUPFAM" id="SSF53850">
    <property type="entry name" value="Periplasmic binding protein-like II"/>
    <property type="match status" value="1"/>
</dbReference>